<dbReference type="InterPro" id="IPR002938">
    <property type="entry name" value="FAD-bd"/>
</dbReference>
<dbReference type="RefSeq" id="WP_353063664.1">
    <property type="nucleotide sequence ID" value="NZ_CP132942.1"/>
</dbReference>
<evidence type="ECO:0000313" key="2">
    <source>
        <dbReference type="EMBL" id="XCB32826.1"/>
    </source>
</evidence>
<protein>
    <submittedName>
        <fullName evidence="2">FAD-dependent monooxygenase</fullName>
    </submittedName>
</protein>
<dbReference type="Gene3D" id="3.50.50.60">
    <property type="entry name" value="FAD/NAD(P)-binding domain"/>
    <property type="match status" value="1"/>
</dbReference>
<keyword evidence="2" id="KW-0560">Oxidoreductase</keyword>
<dbReference type="SUPFAM" id="SSF51905">
    <property type="entry name" value="FAD/NAD(P)-binding domain"/>
    <property type="match status" value="1"/>
</dbReference>
<dbReference type="InterPro" id="IPR050407">
    <property type="entry name" value="Geranylgeranyl_reductase"/>
</dbReference>
<organism evidence="2">
    <name type="scientific">Tunturiibacter psychrotolerans</name>
    <dbReference type="NCBI Taxonomy" id="3069686"/>
    <lineage>
        <taxon>Bacteria</taxon>
        <taxon>Pseudomonadati</taxon>
        <taxon>Acidobacteriota</taxon>
        <taxon>Terriglobia</taxon>
        <taxon>Terriglobales</taxon>
        <taxon>Acidobacteriaceae</taxon>
        <taxon>Tunturiibacter</taxon>
    </lineage>
</organism>
<dbReference type="EMBL" id="CP132942">
    <property type="protein sequence ID" value="XCB32826.1"/>
    <property type="molecule type" value="Genomic_DNA"/>
</dbReference>
<dbReference type="GO" id="GO:0071949">
    <property type="term" value="F:FAD binding"/>
    <property type="evidence" value="ECO:0007669"/>
    <property type="project" value="InterPro"/>
</dbReference>
<dbReference type="PANTHER" id="PTHR42685">
    <property type="entry name" value="GERANYLGERANYL DIPHOSPHATE REDUCTASE"/>
    <property type="match status" value="1"/>
</dbReference>
<dbReference type="Pfam" id="PF01494">
    <property type="entry name" value="FAD_binding_3"/>
    <property type="match status" value="1"/>
</dbReference>
<reference evidence="2" key="2">
    <citation type="journal article" date="2024" name="Environ. Microbiol.">
        <title>Genome analysis and description of Tunturibacter gen. nov. expands the diversity of Terriglobia in tundra soils.</title>
        <authorList>
            <person name="Messyasz A."/>
            <person name="Mannisto M.K."/>
            <person name="Kerkhof L.J."/>
            <person name="Haggblom M.M."/>
        </authorList>
    </citation>
    <scope>NUCLEOTIDE SEQUENCE</scope>
    <source>
        <strain evidence="2">X5P6</strain>
    </source>
</reference>
<gene>
    <name evidence="2" type="ORF">RBB77_20755</name>
</gene>
<dbReference type="AlphaFoldDB" id="A0AAU7ZPH3"/>
<feature type="domain" description="FAD-binding" evidence="1">
    <location>
        <begin position="11"/>
        <end position="302"/>
    </location>
</feature>
<dbReference type="KEGG" id="tpsc:RBB77_20755"/>
<dbReference type="InterPro" id="IPR036188">
    <property type="entry name" value="FAD/NAD-bd_sf"/>
</dbReference>
<keyword evidence="2" id="KW-0503">Monooxygenase</keyword>
<dbReference type="PRINTS" id="PR00420">
    <property type="entry name" value="RNGMNOXGNASE"/>
</dbReference>
<reference evidence="2" key="1">
    <citation type="submission" date="2023-08" db="EMBL/GenBank/DDBJ databases">
        <authorList>
            <person name="Messyasz A."/>
            <person name="Mannisto M.K."/>
            <person name="Kerkhof L.J."/>
            <person name="Haggblom M."/>
        </authorList>
    </citation>
    <scope>NUCLEOTIDE SEQUENCE</scope>
    <source>
        <strain evidence="2">X5P6</strain>
    </source>
</reference>
<evidence type="ECO:0000259" key="1">
    <source>
        <dbReference type="Pfam" id="PF01494"/>
    </source>
</evidence>
<sequence length="380" mass="41409">MPSSTPAAQPDVLIAGAGPAGLAAAIASARKGLHVEVIDAMQPPIDKACGEGLMPDAIRSLGHLGFNLNLDLRNVESHLLRGLRFLNQQPAAAEAIFPGSPGRGIRRTVLHQLLLDRALALGVRFHWENSVQSIEPTSTGHLLRTNRQTLRGRYLIGADGHHSRIATWAGLTQATIHSRRIGLRQHFTIAPWTNFVEVYWSNHGQAYVTPTSANEVCVAFVSNKKFPTVDQALAYFPALQRQLASATLSGAPRGSITLGRTLRRVTTNNIALIGDASGSVDAITGSGLGLCFHQAIALANSLHTENLAAYQYAHRHIQRPSRIISRCLLLIDRFPHLRALTLSAFQRRPLLLEYLLHLHIGHRPCPFGVLTNGLQPDYTC</sequence>
<name>A0AAU7ZPH3_9BACT</name>
<dbReference type="PANTHER" id="PTHR42685:SF19">
    <property type="entry name" value="POSSIBLE OXIDOREDUCTASE"/>
    <property type="match status" value="1"/>
</dbReference>
<accession>A0AAU7ZPH3</accession>
<proteinExistence type="predicted"/>
<dbReference type="GO" id="GO:0004497">
    <property type="term" value="F:monooxygenase activity"/>
    <property type="evidence" value="ECO:0007669"/>
    <property type="project" value="UniProtKB-KW"/>
</dbReference>